<keyword evidence="2 6" id="KW-0805">Transcription regulation</keyword>
<comment type="subunit">
    <text evidence="6">Heterotrimer.</text>
</comment>
<proteinExistence type="inferred from homology"/>
<feature type="compositionally biased region" description="Acidic residues" evidence="7">
    <location>
        <begin position="187"/>
        <end position="210"/>
    </location>
</feature>
<dbReference type="GO" id="GO:0003677">
    <property type="term" value="F:DNA binding"/>
    <property type="evidence" value="ECO:0007669"/>
    <property type="project" value="UniProtKB-KW"/>
</dbReference>
<dbReference type="Gene3D" id="6.10.250.2430">
    <property type="match status" value="1"/>
</dbReference>
<dbReference type="InterPro" id="IPR001289">
    <property type="entry name" value="NFYA"/>
</dbReference>
<dbReference type="OrthoDB" id="1097733at2759"/>
<dbReference type="Proteomes" id="UP000279259">
    <property type="component" value="Unassembled WGS sequence"/>
</dbReference>
<dbReference type="PRINTS" id="PR00616">
    <property type="entry name" value="CCAATSUBUNTB"/>
</dbReference>
<name>A0A427YJ74_9TREE</name>
<comment type="caution">
    <text evidence="8">The sequence shown here is derived from an EMBL/GenBank/DDBJ whole genome shotgun (WGS) entry which is preliminary data.</text>
</comment>
<feature type="region of interest" description="Disordered" evidence="7">
    <location>
        <begin position="278"/>
        <end position="303"/>
    </location>
</feature>
<dbReference type="STRING" id="1890683.A0A427YJ74"/>
<evidence type="ECO:0000256" key="6">
    <source>
        <dbReference type="RuleBase" id="RU367155"/>
    </source>
</evidence>
<evidence type="ECO:0000313" key="8">
    <source>
        <dbReference type="EMBL" id="RSH91121.1"/>
    </source>
</evidence>
<feature type="region of interest" description="Disordered" evidence="7">
    <location>
        <begin position="75"/>
        <end position="146"/>
    </location>
</feature>
<dbReference type="AlphaFoldDB" id="A0A427YJ74"/>
<dbReference type="SMART" id="SM00521">
    <property type="entry name" value="CBF"/>
    <property type="match status" value="1"/>
</dbReference>
<keyword evidence="9" id="KW-1185">Reference proteome</keyword>
<comment type="subcellular location">
    <subcellularLocation>
        <location evidence="1 6">Nucleus</location>
    </subcellularLocation>
</comment>
<evidence type="ECO:0000256" key="5">
    <source>
        <dbReference type="ARBA" id="ARBA00023242"/>
    </source>
</evidence>
<accession>A0A427YJ74</accession>
<feature type="compositionally biased region" description="Basic residues" evidence="7">
    <location>
        <begin position="243"/>
        <end position="262"/>
    </location>
</feature>
<dbReference type="Pfam" id="PF02045">
    <property type="entry name" value="CBFB_NFYA"/>
    <property type="match status" value="1"/>
</dbReference>
<evidence type="ECO:0000256" key="2">
    <source>
        <dbReference type="ARBA" id="ARBA00023015"/>
    </source>
</evidence>
<sequence>MGDATSFPSPAQDRLDEYYASHAAKHPSQAHDHANGIDTSYSYPTPASAHPADLAYSQSMFHRFELPGYGSFRGPAFHSHSHSQSHGHSQPPSRHSPDHPPPSFLDTLDLSQPGPSTYSQPSHTLSYASGSVSVSSGPTPMSNASMHDESIDNVYIHDTENDEDVKLEEISPAHARELGQEEGGGAEVEDGEGGDGEGDDDVDPDADNEEPLYVNAKQYHRILKRRTARARLEELNRLSRSRKPYLHESRHRHACSRPRGKGGRFLTADEIEALKREEAAKAEAGAGAEASRSQSAEAAESAV</sequence>
<comment type="similarity">
    <text evidence="6">Belongs to the NFYA/HAP2 subunit family.</text>
</comment>
<keyword evidence="4 6" id="KW-0804">Transcription</keyword>
<keyword evidence="3 6" id="KW-0238">DNA-binding</keyword>
<protein>
    <recommendedName>
        <fullName evidence="6">Transcriptional activator HAP2</fullName>
    </recommendedName>
</protein>
<evidence type="ECO:0000256" key="3">
    <source>
        <dbReference type="ARBA" id="ARBA00023125"/>
    </source>
</evidence>
<dbReference type="PROSITE" id="PS51152">
    <property type="entry name" value="NFYA_HAP2_2"/>
    <property type="match status" value="1"/>
</dbReference>
<feature type="compositionally biased region" description="Low complexity" evidence="7">
    <location>
        <begin position="282"/>
        <end position="303"/>
    </location>
</feature>
<evidence type="ECO:0000256" key="4">
    <source>
        <dbReference type="ARBA" id="ARBA00023163"/>
    </source>
</evidence>
<evidence type="ECO:0000313" key="9">
    <source>
        <dbReference type="Proteomes" id="UP000279259"/>
    </source>
</evidence>
<feature type="region of interest" description="Disordered" evidence="7">
    <location>
        <begin position="174"/>
        <end position="215"/>
    </location>
</feature>
<keyword evidence="5 6" id="KW-0539">Nucleus</keyword>
<evidence type="ECO:0000256" key="1">
    <source>
        <dbReference type="ARBA" id="ARBA00004123"/>
    </source>
</evidence>
<comment type="function">
    <text evidence="6">Component of the sequence-specific heterotrimeric transcription factor (NF-Y) which specifically recognizes a 5'-CCAAT-3' box motif found in the promoters of its target genes.</text>
</comment>
<organism evidence="8 9">
    <name type="scientific">Saitozyma podzolica</name>
    <dbReference type="NCBI Taxonomy" id="1890683"/>
    <lineage>
        <taxon>Eukaryota</taxon>
        <taxon>Fungi</taxon>
        <taxon>Dikarya</taxon>
        <taxon>Basidiomycota</taxon>
        <taxon>Agaricomycotina</taxon>
        <taxon>Tremellomycetes</taxon>
        <taxon>Tremellales</taxon>
        <taxon>Trimorphomycetaceae</taxon>
        <taxon>Saitozyma</taxon>
    </lineage>
</organism>
<gene>
    <name evidence="8" type="primary">HAP2</name>
    <name evidence="8" type="ORF">EHS25_010297</name>
</gene>
<dbReference type="PANTHER" id="PTHR12632">
    <property type="entry name" value="TRANSCRIPTION FACTOR NF-Y ALPHA-RELATED"/>
    <property type="match status" value="1"/>
</dbReference>
<dbReference type="EMBL" id="RSCD01000009">
    <property type="protein sequence ID" value="RSH91121.1"/>
    <property type="molecule type" value="Genomic_DNA"/>
</dbReference>
<feature type="region of interest" description="Disordered" evidence="7">
    <location>
        <begin position="243"/>
        <end position="264"/>
    </location>
</feature>
<dbReference type="GO" id="GO:0005634">
    <property type="term" value="C:nucleus"/>
    <property type="evidence" value="ECO:0007669"/>
    <property type="project" value="UniProtKB-SubCell"/>
</dbReference>
<evidence type="ECO:0000256" key="7">
    <source>
        <dbReference type="SAM" id="MobiDB-lite"/>
    </source>
</evidence>
<feature type="region of interest" description="Disordered" evidence="7">
    <location>
        <begin position="1"/>
        <end position="42"/>
    </location>
</feature>
<dbReference type="GO" id="GO:0003700">
    <property type="term" value="F:DNA-binding transcription factor activity"/>
    <property type="evidence" value="ECO:0007669"/>
    <property type="project" value="UniProtKB-UniRule"/>
</dbReference>
<reference evidence="8 9" key="1">
    <citation type="submission" date="2018-11" db="EMBL/GenBank/DDBJ databases">
        <title>Genome sequence of Saitozyma podzolica DSM 27192.</title>
        <authorList>
            <person name="Aliyu H."/>
            <person name="Gorte O."/>
            <person name="Ochsenreither K."/>
        </authorList>
    </citation>
    <scope>NUCLEOTIDE SEQUENCE [LARGE SCALE GENOMIC DNA]</scope>
    <source>
        <strain evidence="8 9">DSM 27192</strain>
    </source>
</reference>
<feature type="compositionally biased region" description="Polar residues" evidence="7">
    <location>
        <begin position="109"/>
        <end position="128"/>
    </location>
</feature>